<comment type="caution">
    <text evidence="1">The sequence shown here is derived from an EMBL/GenBank/DDBJ whole genome shotgun (WGS) entry which is preliminary data.</text>
</comment>
<evidence type="ECO:0000313" key="1">
    <source>
        <dbReference type="EMBL" id="GAA5507477.1"/>
    </source>
</evidence>
<dbReference type="Proteomes" id="UP001416858">
    <property type="component" value="Unassembled WGS sequence"/>
</dbReference>
<organism evidence="1 2">
    <name type="scientific">Novipirellula caenicola</name>
    <dbReference type="NCBI Taxonomy" id="1536901"/>
    <lineage>
        <taxon>Bacteria</taxon>
        <taxon>Pseudomonadati</taxon>
        <taxon>Planctomycetota</taxon>
        <taxon>Planctomycetia</taxon>
        <taxon>Pirellulales</taxon>
        <taxon>Pirellulaceae</taxon>
        <taxon>Novipirellula</taxon>
    </lineage>
</organism>
<name>A0ABP9VQQ7_9BACT</name>
<dbReference type="RefSeq" id="WP_345684332.1">
    <property type="nucleotide sequence ID" value="NZ_BAABRO010000005.1"/>
</dbReference>
<dbReference type="EMBL" id="BAABRO010000005">
    <property type="protein sequence ID" value="GAA5507477.1"/>
    <property type="molecule type" value="Genomic_DNA"/>
</dbReference>
<sequence>MNPSTTLIRQIHPSFIQEGRVTSQAFRPTPKDEDKLSTYDGDQIDAKAAWKHYTETLGHASDGALGVSVSECEDLDLRVVPDPEPFPEHVLIDFSEHGRKQIEKRSKKLKSHAETRGWLFQP</sequence>
<evidence type="ECO:0000313" key="2">
    <source>
        <dbReference type="Proteomes" id="UP001416858"/>
    </source>
</evidence>
<gene>
    <name evidence="1" type="ORF">Rcae01_02933</name>
</gene>
<reference evidence="1 2" key="1">
    <citation type="submission" date="2024-02" db="EMBL/GenBank/DDBJ databases">
        <title>Rhodopirellula caenicola NBRC 110016.</title>
        <authorList>
            <person name="Ichikawa N."/>
            <person name="Katano-Makiyama Y."/>
            <person name="Hidaka K."/>
        </authorList>
    </citation>
    <scope>NUCLEOTIDE SEQUENCE [LARGE SCALE GENOMIC DNA]</scope>
    <source>
        <strain evidence="1 2">NBRC 110016</strain>
    </source>
</reference>
<protein>
    <submittedName>
        <fullName evidence="1">Uncharacterized protein</fullName>
    </submittedName>
</protein>
<keyword evidence="2" id="KW-1185">Reference proteome</keyword>
<proteinExistence type="predicted"/>
<accession>A0ABP9VQQ7</accession>